<dbReference type="RefSeq" id="XP_040707974.1">
    <property type="nucleotide sequence ID" value="XM_040845792.1"/>
</dbReference>
<feature type="transmembrane region" description="Helical" evidence="14">
    <location>
        <begin position="22"/>
        <end position="40"/>
    </location>
</feature>
<dbReference type="AlphaFoldDB" id="A0A1L9TXS2"/>
<comment type="subcellular location">
    <subcellularLocation>
        <location evidence="1">Membrane</location>
        <topology evidence="1">Multi-pass membrane protein</topology>
    </subcellularLocation>
</comment>
<evidence type="ECO:0000256" key="9">
    <source>
        <dbReference type="ARBA" id="ARBA00023136"/>
    </source>
</evidence>
<evidence type="ECO:0000256" key="12">
    <source>
        <dbReference type="ARBA" id="ARBA00023235"/>
    </source>
</evidence>
<keyword evidence="11" id="KW-0753">Steroid metabolism</keyword>
<accession>A0A1L9TXS2</accession>
<evidence type="ECO:0000256" key="8">
    <source>
        <dbReference type="ARBA" id="ARBA00023098"/>
    </source>
</evidence>
<evidence type="ECO:0000256" key="7">
    <source>
        <dbReference type="ARBA" id="ARBA00023011"/>
    </source>
</evidence>
<evidence type="ECO:0000256" key="10">
    <source>
        <dbReference type="ARBA" id="ARBA00023166"/>
    </source>
</evidence>
<comment type="similarity">
    <text evidence="2">Belongs to the EBP family.</text>
</comment>
<evidence type="ECO:0000256" key="11">
    <source>
        <dbReference type="ARBA" id="ARBA00023221"/>
    </source>
</evidence>
<evidence type="ECO:0000256" key="5">
    <source>
        <dbReference type="ARBA" id="ARBA00022955"/>
    </source>
</evidence>
<keyword evidence="3" id="KW-0444">Lipid biosynthesis</keyword>
<feature type="transmembrane region" description="Helical" evidence="14">
    <location>
        <begin position="148"/>
        <end position="171"/>
    </location>
</feature>
<feature type="transmembrane region" description="Helical" evidence="14">
    <location>
        <begin position="183"/>
        <end position="202"/>
    </location>
</feature>
<dbReference type="PROSITE" id="PS51751">
    <property type="entry name" value="EXPERA"/>
    <property type="match status" value="1"/>
</dbReference>
<evidence type="ECO:0000256" key="6">
    <source>
        <dbReference type="ARBA" id="ARBA00022989"/>
    </source>
</evidence>
<keyword evidence="10" id="KW-1207">Sterol metabolism</keyword>
<dbReference type="Proteomes" id="UP000184356">
    <property type="component" value="Unassembled WGS sequence"/>
</dbReference>
<dbReference type="VEuPathDB" id="FungiDB:ASPSYDRAFT_38856"/>
<gene>
    <name evidence="16" type="ORF">ASPSYDRAFT_38856</name>
</gene>
<dbReference type="InterPro" id="IPR033118">
    <property type="entry name" value="EXPERA"/>
</dbReference>
<dbReference type="GO" id="GO:0016020">
    <property type="term" value="C:membrane"/>
    <property type="evidence" value="ECO:0007669"/>
    <property type="project" value="UniProtKB-SubCell"/>
</dbReference>
<keyword evidence="9 13" id="KW-0472">Membrane</keyword>
<name>A0A1L9TXS2_9EURO</name>
<proteinExistence type="inferred from homology"/>
<evidence type="ECO:0000313" key="16">
    <source>
        <dbReference type="EMBL" id="OJJ64168.1"/>
    </source>
</evidence>
<dbReference type="OrthoDB" id="58557at2759"/>
<evidence type="ECO:0000256" key="13">
    <source>
        <dbReference type="PROSITE-ProRule" id="PRU01087"/>
    </source>
</evidence>
<keyword evidence="7" id="KW-0756">Sterol biosynthesis</keyword>
<dbReference type="GeneID" id="63761865"/>
<evidence type="ECO:0000256" key="14">
    <source>
        <dbReference type="SAM" id="Phobius"/>
    </source>
</evidence>
<dbReference type="GO" id="GO:0047750">
    <property type="term" value="F:cholestenol delta-isomerase activity"/>
    <property type="evidence" value="ECO:0007669"/>
    <property type="project" value="InterPro"/>
</dbReference>
<reference evidence="17" key="1">
    <citation type="journal article" date="2017" name="Genome Biol.">
        <title>Comparative genomics reveals high biological diversity and specific adaptations in the industrially and medically important fungal genus Aspergillus.</title>
        <authorList>
            <person name="de Vries R.P."/>
            <person name="Riley R."/>
            <person name="Wiebenga A."/>
            <person name="Aguilar-Osorio G."/>
            <person name="Amillis S."/>
            <person name="Uchima C.A."/>
            <person name="Anderluh G."/>
            <person name="Asadollahi M."/>
            <person name="Askin M."/>
            <person name="Barry K."/>
            <person name="Battaglia E."/>
            <person name="Bayram O."/>
            <person name="Benocci T."/>
            <person name="Braus-Stromeyer S.A."/>
            <person name="Caldana C."/>
            <person name="Canovas D."/>
            <person name="Cerqueira G.C."/>
            <person name="Chen F."/>
            <person name="Chen W."/>
            <person name="Choi C."/>
            <person name="Clum A."/>
            <person name="Dos Santos R.A."/>
            <person name="Damasio A.R."/>
            <person name="Diallinas G."/>
            <person name="Emri T."/>
            <person name="Fekete E."/>
            <person name="Flipphi M."/>
            <person name="Freyberg S."/>
            <person name="Gallo A."/>
            <person name="Gournas C."/>
            <person name="Habgood R."/>
            <person name="Hainaut M."/>
            <person name="Harispe M.L."/>
            <person name="Henrissat B."/>
            <person name="Hilden K.S."/>
            <person name="Hope R."/>
            <person name="Hossain A."/>
            <person name="Karabika E."/>
            <person name="Karaffa L."/>
            <person name="Karanyi Z."/>
            <person name="Krasevec N."/>
            <person name="Kuo A."/>
            <person name="Kusch H."/>
            <person name="LaButti K."/>
            <person name="Lagendijk E.L."/>
            <person name="Lapidus A."/>
            <person name="Levasseur A."/>
            <person name="Lindquist E."/>
            <person name="Lipzen A."/>
            <person name="Logrieco A.F."/>
            <person name="MacCabe A."/>
            <person name="Maekelae M.R."/>
            <person name="Malavazi I."/>
            <person name="Melin P."/>
            <person name="Meyer V."/>
            <person name="Mielnichuk N."/>
            <person name="Miskei M."/>
            <person name="Molnar A.P."/>
            <person name="Mule G."/>
            <person name="Ngan C.Y."/>
            <person name="Orejas M."/>
            <person name="Orosz E."/>
            <person name="Ouedraogo J.P."/>
            <person name="Overkamp K.M."/>
            <person name="Park H.-S."/>
            <person name="Perrone G."/>
            <person name="Piumi F."/>
            <person name="Punt P.J."/>
            <person name="Ram A.F."/>
            <person name="Ramon A."/>
            <person name="Rauscher S."/>
            <person name="Record E."/>
            <person name="Riano-Pachon D.M."/>
            <person name="Robert V."/>
            <person name="Roehrig J."/>
            <person name="Ruller R."/>
            <person name="Salamov A."/>
            <person name="Salih N.S."/>
            <person name="Samson R.A."/>
            <person name="Sandor E."/>
            <person name="Sanguinetti M."/>
            <person name="Schuetze T."/>
            <person name="Sepcic K."/>
            <person name="Shelest E."/>
            <person name="Sherlock G."/>
            <person name="Sophianopoulou V."/>
            <person name="Squina F.M."/>
            <person name="Sun H."/>
            <person name="Susca A."/>
            <person name="Todd R.B."/>
            <person name="Tsang A."/>
            <person name="Unkles S.E."/>
            <person name="van de Wiele N."/>
            <person name="van Rossen-Uffink D."/>
            <person name="Oliveira J.V."/>
            <person name="Vesth T.C."/>
            <person name="Visser J."/>
            <person name="Yu J.-H."/>
            <person name="Zhou M."/>
            <person name="Andersen M.R."/>
            <person name="Archer D.B."/>
            <person name="Baker S.E."/>
            <person name="Benoit I."/>
            <person name="Brakhage A.A."/>
            <person name="Braus G.H."/>
            <person name="Fischer R."/>
            <person name="Frisvad J.C."/>
            <person name="Goldman G.H."/>
            <person name="Houbraken J."/>
            <person name="Oakley B."/>
            <person name="Pocsi I."/>
            <person name="Scazzocchio C."/>
            <person name="Seiboth B."/>
            <person name="vanKuyk P.A."/>
            <person name="Wortman J."/>
            <person name="Dyer P.S."/>
            <person name="Grigoriev I.V."/>
        </authorList>
    </citation>
    <scope>NUCLEOTIDE SEQUENCE [LARGE SCALE GENOMIC DNA]</scope>
    <source>
        <strain evidence="17">CBS 593.65</strain>
    </source>
</reference>
<dbReference type="InterPro" id="IPR007905">
    <property type="entry name" value="EBP"/>
</dbReference>
<keyword evidence="4 13" id="KW-0812">Transmembrane</keyword>
<keyword evidence="6 13" id="KW-1133">Transmembrane helix</keyword>
<feature type="domain" description="EXPERA" evidence="15">
    <location>
        <begin position="56"/>
        <end position="202"/>
    </location>
</feature>
<dbReference type="GO" id="GO:0000247">
    <property type="term" value="F:C-8 sterol isomerase activity"/>
    <property type="evidence" value="ECO:0007669"/>
    <property type="project" value="TreeGrafter"/>
</dbReference>
<organism evidence="16 17">
    <name type="scientific">Aspergillus sydowii CBS 593.65</name>
    <dbReference type="NCBI Taxonomy" id="1036612"/>
    <lineage>
        <taxon>Eukaryota</taxon>
        <taxon>Fungi</taxon>
        <taxon>Dikarya</taxon>
        <taxon>Ascomycota</taxon>
        <taxon>Pezizomycotina</taxon>
        <taxon>Eurotiomycetes</taxon>
        <taxon>Eurotiomycetidae</taxon>
        <taxon>Eurotiales</taxon>
        <taxon>Aspergillaceae</taxon>
        <taxon>Aspergillus</taxon>
        <taxon>Aspergillus subgen. Nidulantes</taxon>
    </lineage>
</organism>
<dbReference type="GO" id="GO:0004769">
    <property type="term" value="F:steroid Delta-isomerase activity"/>
    <property type="evidence" value="ECO:0007669"/>
    <property type="project" value="TreeGrafter"/>
</dbReference>
<evidence type="ECO:0000259" key="15">
    <source>
        <dbReference type="PROSITE" id="PS51751"/>
    </source>
</evidence>
<dbReference type="STRING" id="1036612.A0A1L9TXS2"/>
<dbReference type="EMBL" id="KV878582">
    <property type="protein sequence ID" value="OJJ64168.1"/>
    <property type="molecule type" value="Genomic_DNA"/>
</dbReference>
<dbReference type="GO" id="GO:0016126">
    <property type="term" value="P:sterol biosynthetic process"/>
    <property type="evidence" value="ECO:0007669"/>
    <property type="project" value="UniProtKB-KW"/>
</dbReference>
<keyword evidence="12" id="KW-0413">Isomerase</keyword>
<evidence type="ECO:0000256" key="4">
    <source>
        <dbReference type="ARBA" id="ARBA00022692"/>
    </source>
</evidence>
<sequence length="232" mass="25839">MAHPHSYHPVGVDIPNYVPNEWSTLALVSTFAATAAVVLATAKTLATRSNPNISVPDLSKVLWFSLCSPIHFVLEGYYASNYATLQGSQHILAQLWKEYSLSDSRYLTSDGFMVIMESVTAWGWGPLSLLLAYFIVTDNAFRHPLQIIISLGQLYGNILYYGICAFDFLVYGVEYSRPENYYFYGYFVFLNAFWIVIPVYLISDSVRSCAAAFADVKKITTAGVNGSAKKTT</sequence>
<evidence type="ECO:0000256" key="2">
    <source>
        <dbReference type="ARBA" id="ARBA00008337"/>
    </source>
</evidence>
<feature type="transmembrane region" description="Helical" evidence="14">
    <location>
        <begin position="112"/>
        <end position="136"/>
    </location>
</feature>
<dbReference type="GO" id="GO:0005783">
    <property type="term" value="C:endoplasmic reticulum"/>
    <property type="evidence" value="ECO:0007669"/>
    <property type="project" value="TreeGrafter"/>
</dbReference>
<evidence type="ECO:0000256" key="1">
    <source>
        <dbReference type="ARBA" id="ARBA00004141"/>
    </source>
</evidence>
<keyword evidence="17" id="KW-1185">Reference proteome</keyword>
<dbReference type="Pfam" id="PF05241">
    <property type="entry name" value="EBP"/>
    <property type="match status" value="1"/>
</dbReference>
<keyword evidence="5" id="KW-0752">Steroid biosynthesis</keyword>
<evidence type="ECO:0000256" key="3">
    <source>
        <dbReference type="ARBA" id="ARBA00022516"/>
    </source>
</evidence>
<dbReference type="PANTHER" id="PTHR14207:SF0">
    <property type="entry name" value="3-BETA-HYDROXYSTEROID-DELTA(8),DELTA(7)-ISOMERASE"/>
    <property type="match status" value="1"/>
</dbReference>
<dbReference type="PANTHER" id="PTHR14207">
    <property type="entry name" value="STEROL ISOMERASE"/>
    <property type="match status" value="1"/>
</dbReference>
<protein>
    <recommendedName>
        <fullName evidence="15">EXPERA domain-containing protein</fullName>
    </recommendedName>
</protein>
<keyword evidence="8" id="KW-0443">Lipid metabolism</keyword>
<evidence type="ECO:0000313" key="17">
    <source>
        <dbReference type="Proteomes" id="UP000184356"/>
    </source>
</evidence>